<evidence type="ECO:0000256" key="1">
    <source>
        <dbReference type="ARBA" id="ARBA00023015"/>
    </source>
</evidence>
<evidence type="ECO:0000259" key="5">
    <source>
        <dbReference type="PROSITE" id="PS50977"/>
    </source>
</evidence>
<dbReference type="AlphaFoldDB" id="A0A5A5TI41"/>
<dbReference type="OrthoDB" id="9785164at2"/>
<organism evidence="6 7">
    <name type="scientific">Dictyobacter arantiisoli</name>
    <dbReference type="NCBI Taxonomy" id="2014874"/>
    <lineage>
        <taxon>Bacteria</taxon>
        <taxon>Bacillati</taxon>
        <taxon>Chloroflexota</taxon>
        <taxon>Ktedonobacteria</taxon>
        <taxon>Ktedonobacterales</taxon>
        <taxon>Dictyobacteraceae</taxon>
        <taxon>Dictyobacter</taxon>
    </lineage>
</organism>
<keyword evidence="7" id="KW-1185">Reference proteome</keyword>
<evidence type="ECO:0000313" key="7">
    <source>
        <dbReference type="Proteomes" id="UP000322530"/>
    </source>
</evidence>
<keyword evidence="1" id="KW-0805">Transcription regulation</keyword>
<dbReference type="Proteomes" id="UP000322530">
    <property type="component" value="Unassembled WGS sequence"/>
</dbReference>
<dbReference type="EMBL" id="BIXY01000101">
    <property type="protein sequence ID" value="GCF11260.1"/>
    <property type="molecule type" value="Genomic_DNA"/>
</dbReference>
<dbReference type="PANTHER" id="PTHR30055">
    <property type="entry name" value="HTH-TYPE TRANSCRIPTIONAL REGULATOR RUTR"/>
    <property type="match status" value="1"/>
</dbReference>
<proteinExistence type="predicted"/>
<dbReference type="PROSITE" id="PS50977">
    <property type="entry name" value="HTH_TETR_2"/>
    <property type="match status" value="1"/>
</dbReference>
<sequence>MAGETRQKILEATERLIKMRGLARVTTKEISREVGLSEGALYRHFEHKEEIIFTLVARYLPSFLHAFETHLPGTGDVEGNLTAIMLAGMEYFGELIPMSASFLADTELLVQYRQKMSQVKAGPNGGGPQHIENLLATYLGEERQLGRLQASIAPRELAILLLGACFQYTYLSQLMGNPPADREREQYVQELVQGILGSSQPS</sequence>
<dbReference type="InterPro" id="IPR001647">
    <property type="entry name" value="HTH_TetR"/>
</dbReference>
<feature type="domain" description="HTH tetR-type" evidence="5">
    <location>
        <begin position="3"/>
        <end position="63"/>
    </location>
</feature>
<keyword evidence="3" id="KW-0804">Transcription</keyword>
<gene>
    <name evidence="6" type="primary">rutR</name>
    <name evidence="6" type="ORF">KDI_48240</name>
</gene>
<comment type="caution">
    <text evidence="6">The sequence shown here is derived from an EMBL/GenBank/DDBJ whole genome shotgun (WGS) entry which is preliminary data.</text>
</comment>
<dbReference type="SUPFAM" id="SSF46689">
    <property type="entry name" value="Homeodomain-like"/>
    <property type="match status" value="1"/>
</dbReference>
<evidence type="ECO:0000256" key="4">
    <source>
        <dbReference type="PROSITE-ProRule" id="PRU00335"/>
    </source>
</evidence>
<name>A0A5A5TI41_9CHLR</name>
<evidence type="ECO:0000256" key="3">
    <source>
        <dbReference type="ARBA" id="ARBA00023163"/>
    </source>
</evidence>
<dbReference type="PRINTS" id="PR00455">
    <property type="entry name" value="HTHTETR"/>
</dbReference>
<reference evidence="6 7" key="1">
    <citation type="submission" date="2019-01" db="EMBL/GenBank/DDBJ databases">
        <title>Draft genome sequence of Dictyobacter sp. Uno17.</title>
        <authorList>
            <person name="Wang C.M."/>
            <person name="Zheng Y."/>
            <person name="Sakai Y."/>
            <person name="Abe K."/>
            <person name="Yokota A."/>
            <person name="Yabe S."/>
        </authorList>
    </citation>
    <scope>NUCLEOTIDE SEQUENCE [LARGE SCALE GENOMIC DNA]</scope>
    <source>
        <strain evidence="6 7">Uno17</strain>
    </source>
</reference>
<feature type="DNA-binding region" description="H-T-H motif" evidence="4">
    <location>
        <begin position="26"/>
        <end position="45"/>
    </location>
</feature>
<dbReference type="InterPro" id="IPR009057">
    <property type="entry name" value="Homeodomain-like_sf"/>
</dbReference>
<dbReference type="Pfam" id="PF00440">
    <property type="entry name" value="TetR_N"/>
    <property type="match status" value="1"/>
</dbReference>
<evidence type="ECO:0000256" key="2">
    <source>
        <dbReference type="ARBA" id="ARBA00023125"/>
    </source>
</evidence>
<dbReference type="Gene3D" id="1.10.357.10">
    <property type="entry name" value="Tetracycline Repressor, domain 2"/>
    <property type="match status" value="2"/>
</dbReference>
<protein>
    <submittedName>
        <fullName evidence="6">TetR family transcriptional regulator</fullName>
    </submittedName>
</protein>
<dbReference type="InterPro" id="IPR050109">
    <property type="entry name" value="HTH-type_TetR-like_transc_reg"/>
</dbReference>
<dbReference type="GO" id="GO:0003700">
    <property type="term" value="F:DNA-binding transcription factor activity"/>
    <property type="evidence" value="ECO:0007669"/>
    <property type="project" value="TreeGrafter"/>
</dbReference>
<dbReference type="GO" id="GO:0000976">
    <property type="term" value="F:transcription cis-regulatory region binding"/>
    <property type="evidence" value="ECO:0007669"/>
    <property type="project" value="TreeGrafter"/>
</dbReference>
<accession>A0A5A5TI41</accession>
<dbReference type="RefSeq" id="WP_149404097.1">
    <property type="nucleotide sequence ID" value="NZ_BIXY01000101.1"/>
</dbReference>
<evidence type="ECO:0000313" key="6">
    <source>
        <dbReference type="EMBL" id="GCF11260.1"/>
    </source>
</evidence>
<keyword evidence="2 4" id="KW-0238">DNA-binding</keyword>
<dbReference type="PANTHER" id="PTHR30055:SF238">
    <property type="entry name" value="MYCOFACTOCIN BIOSYNTHESIS TRANSCRIPTIONAL REGULATOR MFTR-RELATED"/>
    <property type="match status" value="1"/>
</dbReference>